<evidence type="ECO:0000256" key="1">
    <source>
        <dbReference type="SAM" id="MobiDB-lite"/>
    </source>
</evidence>
<gene>
    <name evidence="2" type="ORF">GPX89_13080</name>
</gene>
<dbReference type="Proteomes" id="UP000466794">
    <property type="component" value="Unassembled WGS sequence"/>
</dbReference>
<keyword evidence="3" id="KW-1185">Reference proteome</keyword>
<reference evidence="2 3" key="1">
    <citation type="submission" date="2019-12" db="EMBL/GenBank/DDBJ databases">
        <title>Nocardia sp. nov. ET3-3 isolated from soil.</title>
        <authorList>
            <person name="Kanchanasin P."/>
            <person name="Tanasupawat S."/>
            <person name="Yuki M."/>
            <person name="Kudo T."/>
        </authorList>
    </citation>
    <scope>NUCLEOTIDE SEQUENCE [LARGE SCALE GENOMIC DNA]</scope>
    <source>
        <strain evidence="2 3">ET3-3</strain>
    </source>
</reference>
<proteinExistence type="predicted"/>
<name>A0A7K1UV20_9NOCA</name>
<feature type="region of interest" description="Disordered" evidence="1">
    <location>
        <begin position="81"/>
        <end position="103"/>
    </location>
</feature>
<accession>A0A7K1UV20</accession>
<dbReference type="RefSeq" id="WP_157387722.1">
    <property type="nucleotide sequence ID" value="NZ_WRPP01000002.1"/>
</dbReference>
<organism evidence="2 3">
    <name type="scientific">Nocardia terrae</name>
    <dbReference type="NCBI Taxonomy" id="2675851"/>
    <lineage>
        <taxon>Bacteria</taxon>
        <taxon>Bacillati</taxon>
        <taxon>Actinomycetota</taxon>
        <taxon>Actinomycetes</taxon>
        <taxon>Mycobacteriales</taxon>
        <taxon>Nocardiaceae</taxon>
        <taxon>Nocardia</taxon>
    </lineage>
</organism>
<protein>
    <submittedName>
        <fullName evidence="2">Uncharacterized protein</fullName>
    </submittedName>
</protein>
<sequence length="121" mass="12728">MAWTGIGWAWTGPVGERASRFRVWTVSAVVAGDDVAADGGVVLAADLDLAAAQMCLHLDDALTASGRYFLLATREADTAAGEQPTPARLLAPVRRDPGSGAATYGDWVVVDDLETALRESR</sequence>
<comment type="caution">
    <text evidence="2">The sequence shown here is derived from an EMBL/GenBank/DDBJ whole genome shotgun (WGS) entry which is preliminary data.</text>
</comment>
<evidence type="ECO:0000313" key="2">
    <source>
        <dbReference type="EMBL" id="MVU78175.1"/>
    </source>
</evidence>
<dbReference type="AlphaFoldDB" id="A0A7K1UV20"/>
<evidence type="ECO:0000313" key="3">
    <source>
        <dbReference type="Proteomes" id="UP000466794"/>
    </source>
</evidence>
<dbReference type="EMBL" id="WRPP01000002">
    <property type="protein sequence ID" value="MVU78175.1"/>
    <property type="molecule type" value="Genomic_DNA"/>
</dbReference>